<sequence>MQRHNCKGFSTLQFTLGLSLSAVLTGTGLTYLPDILDNADYQVTHYALQTERYQNEVWRTYQMAKGESYEVTHTTEFSGFSAENDLVQSPLGRYCFARNDALARLGLCQELTLE</sequence>
<organism evidence="1">
    <name type="scientific">hydrothermal vent metagenome</name>
    <dbReference type="NCBI Taxonomy" id="652676"/>
    <lineage>
        <taxon>unclassified sequences</taxon>
        <taxon>metagenomes</taxon>
        <taxon>ecological metagenomes</taxon>
    </lineage>
</organism>
<evidence type="ECO:0000313" key="1">
    <source>
        <dbReference type="EMBL" id="CUS40629.1"/>
    </source>
</evidence>
<reference evidence="1" key="1">
    <citation type="submission" date="2015-10" db="EMBL/GenBank/DDBJ databases">
        <authorList>
            <person name="Gilbert D.G."/>
        </authorList>
    </citation>
    <scope>NUCLEOTIDE SEQUENCE</scope>
</reference>
<protein>
    <submittedName>
        <fullName evidence="1">Uncharacterized protein</fullName>
    </submittedName>
</protein>
<gene>
    <name evidence="1" type="ORF">MGWOODY_Tha115</name>
</gene>
<dbReference type="AlphaFoldDB" id="A0A160TD10"/>
<accession>A0A160TD10</accession>
<name>A0A160TD10_9ZZZZ</name>
<proteinExistence type="predicted"/>
<dbReference type="EMBL" id="CZQC01000021">
    <property type="protein sequence ID" value="CUS40629.1"/>
    <property type="molecule type" value="Genomic_DNA"/>
</dbReference>